<protein>
    <submittedName>
        <fullName evidence="2">Uncharacterized protein</fullName>
    </submittedName>
</protein>
<dbReference type="Proteomes" id="UP001595823">
    <property type="component" value="Unassembled WGS sequence"/>
</dbReference>
<organism evidence="2 3">
    <name type="scientific">Salininema proteolyticum</name>
    <dbReference type="NCBI Taxonomy" id="1607685"/>
    <lineage>
        <taxon>Bacteria</taxon>
        <taxon>Bacillati</taxon>
        <taxon>Actinomycetota</taxon>
        <taxon>Actinomycetes</taxon>
        <taxon>Glycomycetales</taxon>
        <taxon>Glycomycetaceae</taxon>
        <taxon>Salininema</taxon>
    </lineage>
</organism>
<dbReference type="RefSeq" id="WP_380617630.1">
    <property type="nucleotide sequence ID" value="NZ_JBHSDK010000002.1"/>
</dbReference>
<accession>A0ABV8TTM2</accession>
<keyword evidence="1" id="KW-0812">Transmembrane</keyword>
<comment type="caution">
    <text evidence="2">The sequence shown here is derived from an EMBL/GenBank/DDBJ whole genome shotgun (WGS) entry which is preliminary data.</text>
</comment>
<reference evidence="3" key="1">
    <citation type="journal article" date="2019" name="Int. J. Syst. Evol. Microbiol.">
        <title>The Global Catalogue of Microorganisms (GCM) 10K type strain sequencing project: providing services to taxonomists for standard genome sequencing and annotation.</title>
        <authorList>
            <consortium name="The Broad Institute Genomics Platform"/>
            <consortium name="The Broad Institute Genome Sequencing Center for Infectious Disease"/>
            <person name="Wu L."/>
            <person name="Ma J."/>
        </authorList>
    </citation>
    <scope>NUCLEOTIDE SEQUENCE [LARGE SCALE GENOMIC DNA]</scope>
    <source>
        <strain evidence="3">IBRC-M 10908</strain>
    </source>
</reference>
<proteinExistence type="predicted"/>
<evidence type="ECO:0000313" key="2">
    <source>
        <dbReference type="EMBL" id="MFC4333891.1"/>
    </source>
</evidence>
<keyword evidence="1" id="KW-0472">Membrane</keyword>
<evidence type="ECO:0000313" key="3">
    <source>
        <dbReference type="Proteomes" id="UP001595823"/>
    </source>
</evidence>
<name>A0ABV8TTM2_9ACTN</name>
<feature type="transmembrane region" description="Helical" evidence="1">
    <location>
        <begin position="32"/>
        <end position="54"/>
    </location>
</feature>
<sequence length="71" mass="7005">MNSRLAAALLVVGAVLLAAALAALVVLTVPGWSYPAYVVALSSAPAAGLGVAALTDPDAPGRHRAQGRWGA</sequence>
<evidence type="ECO:0000256" key="1">
    <source>
        <dbReference type="SAM" id="Phobius"/>
    </source>
</evidence>
<keyword evidence="3" id="KW-1185">Reference proteome</keyword>
<gene>
    <name evidence="2" type="ORF">ACFPET_01610</name>
</gene>
<keyword evidence="1" id="KW-1133">Transmembrane helix</keyword>
<dbReference type="EMBL" id="JBHSDK010000002">
    <property type="protein sequence ID" value="MFC4333891.1"/>
    <property type="molecule type" value="Genomic_DNA"/>
</dbReference>